<dbReference type="PANTHER" id="PTHR31793">
    <property type="entry name" value="4-HYDROXYBENZOYL-COA THIOESTERASE FAMILY MEMBER"/>
    <property type="match status" value="1"/>
</dbReference>
<gene>
    <name evidence="3" type="ORF">FHK04_01220</name>
</gene>
<dbReference type="PANTHER" id="PTHR31793:SF27">
    <property type="entry name" value="NOVEL THIOESTERASE SUPERFAMILY DOMAIN AND SAPOSIN A-TYPE DOMAIN CONTAINING PROTEIN (0610012H03RIK)"/>
    <property type="match status" value="1"/>
</dbReference>
<dbReference type="Gene3D" id="3.10.129.10">
    <property type="entry name" value="Hotdog Thioesterase"/>
    <property type="match status" value="1"/>
</dbReference>
<dbReference type="Proteomes" id="UP000313395">
    <property type="component" value="Unassembled WGS sequence"/>
</dbReference>
<evidence type="ECO:0000313" key="4">
    <source>
        <dbReference type="Proteomes" id="UP000313395"/>
    </source>
</evidence>
<accession>A0A5C5E9Q8</accession>
<protein>
    <submittedName>
        <fullName evidence="3">Acyl-CoA thioesterase</fullName>
    </submittedName>
</protein>
<evidence type="ECO:0000256" key="1">
    <source>
        <dbReference type="ARBA" id="ARBA00005953"/>
    </source>
</evidence>
<dbReference type="InterPro" id="IPR006684">
    <property type="entry name" value="YbgC/YbaW"/>
</dbReference>
<sequence length="147" mass="17030">MFLKNELKPYIHVAQYYETDQMKIIHHSNYIRWFEEARIDFLDQIGANYANLEANGIVSPVLTVEAQYKAMVRYGDSVYVLPEIDSYNGIKLCLAYRVIDVATGELRTTGKSQHCFLNEAGRPVSLKKVQPHVHDSFEKYRDHVFSV</sequence>
<evidence type="ECO:0000256" key="2">
    <source>
        <dbReference type="ARBA" id="ARBA00022801"/>
    </source>
</evidence>
<keyword evidence="2" id="KW-0378">Hydrolase</keyword>
<dbReference type="GO" id="GO:0047617">
    <property type="term" value="F:fatty acyl-CoA hydrolase activity"/>
    <property type="evidence" value="ECO:0007669"/>
    <property type="project" value="TreeGrafter"/>
</dbReference>
<evidence type="ECO:0000313" key="3">
    <source>
        <dbReference type="EMBL" id="TNV69889.1"/>
    </source>
</evidence>
<name>A0A5C5E9Q8_9LACT</name>
<proteinExistence type="inferred from homology"/>
<comment type="caution">
    <text evidence="3">The sequence shown here is derived from an EMBL/GenBank/DDBJ whole genome shotgun (WGS) entry which is preliminary data.</text>
</comment>
<dbReference type="EMBL" id="VENO01000001">
    <property type="protein sequence ID" value="TNV69889.1"/>
    <property type="molecule type" value="Genomic_DNA"/>
</dbReference>
<dbReference type="CDD" id="cd00586">
    <property type="entry name" value="4HBT"/>
    <property type="match status" value="1"/>
</dbReference>
<dbReference type="SUPFAM" id="SSF54637">
    <property type="entry name" value="Thioesterase/thiol ester dehydrase-isomerase"/>
    <property type="match status" value="1"/>
</dbReference>
<dbReference type="AlphaFoldDB" id="A0A5C5E9Q8"/>
<organism evidence="3 4">
    <name type="scientific">Trichococcus shcherbakoviae subsp. psychrophilus</name>
    <dbReference type="NCBI Taxonomy" id="2585775"/>
    <lineage>
        <taxon>Bacteria</taxon>
        <taxon>Bacillati</taxon>
        <taxon>Bacillota</taxon>
        <taxon>Bacilli</taxon>
        <taxon>Lactobacillales</taxon>
        <taxon>Carnobacteriaceae</taxon>
        <taxon>Trichococcus</taxon>
    </lineage>
</organism>
<keyword evidence="4" id="KW-1185">Reference proteome</keyword>
<comment type="similarity">
    <text evidence="1">Belongs to the 4-hydroxybenzoyl-CoA thioesterase family.</text>
</comment>
<reference evidence="3 4" key="1">
    <citation type="submission" date="2019-06" db="EMBL/GenBank/DDBJ databases">
        <title>Description Trichococcus psychrophilus sp. nov., isolated from a cold spring, by genomic and phenotypic analyses.</title>
        <authorList>
            <person name="Zakharyuk A."/>
        </authorList>
    </citation>
    <scope>NUCLEOTIDE SEQUENCE [LARGE SCALE GENOMIC DNA]</scope>
    <source>
        <strain evidence="3 4">SKBG</strain>
    </source>
</reference>
<dbReference type="Pfam" id="PF13279">
    <property type="entry name" value="4HBT_2"/>
    <property type="match status" value="1"/>
</dbReference>
<dbReference type="InterPro" id="IPR029069">
    <property type="entry name" value="HotDog_dom_sf"/>
</dbReference>
<dbReference type="NCBIfam" id="TIGR00051">
    <property type="entry name" value="YbgC/FadM family acyl-CoA thioesterase"/>
    <property type="match status" value="1"/>
</dbReference>
<dbReference type="InterPro" id="IPR050563">
    <property type="entry name" value="4-hydroxybenzoyl-CoA_TE"/>
</dbReference>